<dbReference type="GO" id="GO:0008703">
    <property type="term" value="F:5-amino-6-(5-phosphoribosylamino)uracil reductase activity"/>
    <property type="evidence" value="ECO:0007669"/>
    <property type="project" value="InterPro"/>
</dbReference>
<reference evidence="2 3" key="1">
    <citation type="submission" date="2016-10" db="EMBL/GenBank/DDBJ databases">
        <authorList>
            <person name="de Groot N.N."/>
        </authorList>
    </citation>
    <scope>NUCLEOTIDE SEQUENCE [LARGE SCALE GENOMIC DNA]</scope>
    <source>
        <strain evidence="2 3">DSM 19012</strain>
    </source>
</reference>
<sequence length="184" mass="20988">MGKLILFNMMSLDGFFEGKNGDLAWHHVDKEFNRFALEQLNAVEHLIFGRKTYEQMAAYWPSQQALTNDPLIAQRMNELSKHVFSTTLEQADWENTTLYRDDPVAAVSSLKQQSEKDMLILGSAHLSHSLMNNGLIDIYRVMINPVLLGRGNPLFAESGHQHKLVLMNVQAFKSGNVLLEYGWH</sequence>
<dbReference type="PANTHER" id="PTHR38011:SF11">
    <property type="entry name" value="2,5-DIAMINO-6-RIBOSYLAMINO-4(3H)-PYRIMIDINONE 5'-PHOSPHATE REDUCTASE"/>
    <property type="match status" value="1"/>
</dbReference>
<name>A0A1I2EG69_9BACT</name>
<keyword evidence="3" id="KW-1185">Reference proteome</keyword>
<dbReference type="InterPro" id="IPR050765">
    <property type="entry name" value="Riboflavin_Biosynth_HTPR"/>
</dbReference>
<dbReference type="PANTHER" id="PTHR38011">
    <property type="entry name" value="DIHYDROFOLATE REDUCTASE FAMILY PROTEIN (AFU_ORTHOLOGUE AFUA_8G06820)"/>
    <property type="match status" value="1"/>
</dbReference>
<dbReference type="RefSeq" id="WP_074964398.1">
    <property type="nucleotide sequence ID" value="NZ_AFSL01000088.1"/>
</dbReference>
<dbReference type="SUPFAM" id="SSF53597">
    <property type="entry name" value="Dihydrofolate reductase-like"/>
    <property type="match status" value="1"/>
</dbReference>
<dbReference type="InterPro" id="IPR002734">
    <property type="entry name" value="RibDG_C"/>
</dbReference>
<dbReference type="AlphaFoldDB" id="A0A1I2EG69"/>
<feature type="domain" description="Bacterial bifunctional deaminase-reductase C-terminal" evidence="1">
    <location>
        <begin position="3"/>
        <end position="178"/>
    </location>
</feature>
<evidence type="ECO:0000313" key="2">
    <source>
        <dbReference type="EMBL" id="SFE91468.1"/>
    </source>
</evidence>
<gene>
    <name evidence="2" type="ORF">SAMN05444380_12257</name>
</gene>
<dbReference type="EMBL" id="FONA01000022">
    <property type="protein sequence ID" value="SFE91468.1"/>
    <property type="molecule type" value="Genomic_DNA"/>
</dbReference>
<dbReference type="Gene3D" id="3.40.430.10">
    <property type="entry name" value="Dihydrofolate Reductase, subunit A"/>
    <property type="match status" value="1"/>
</dbReference>
<dbReference type="InParanoid" id="A0A1I2EG69"/>
<dbReference type="GO" id="GO:0009231">
    <property type="term" value="P:riboflavin biosynthetic process"/>
    <property type="evidence" value="ECO:0007669"/>
    <property type="project" value="InterPro"/>
</dbReference>
<organism evidence="2 3">
    <name type="scientific">Thermophagus xiamenensis</name>
    <dbReference type="NCBI Taxonomy" id="385682"/>
    <lineage>
        <taxon>Bacteria</taxon>
        <taxon>Pseudomonadati</taxon>
        <taxon>Bacteroidota</taxon>
        <taxon>Bacteroidia</taxon>
        <taxon>Marinilabiliales</taxon>
        <taxon>Marinilabiliaceae</taxon>
        <taxon>Thermophagus</taxon>
    </lineage>
</organism>
<evidence type="ECO:0000313" key="3">
    <source>
        <dbReference type="Proteomes" id="UP000181976"/>
    </source>
</evidence>
<dbReference type="OrthoDB" id="195113at2"/>
<dbReference type="STRING" id="385682.SAMN05444380_12257"/>
<dbReference type="InterPro" id="IPR024072">
    <property type="entry name" value="DHFR-like_dom_sf"/>
</dbReference>
<dbReference type="eggNOG" id="COG0262">
    <property type="taxonomic scope" value="Bacteria"/>
</dbReference>
<protein>
    <submittedName>
        <fullName evidence="2">Dihydrofolate reductase</fullName>
    </submittedName>
</protein>
<accession>A0A1I2EG69</accession>
<dbReference type="Pfam" id="PF01872">
    <property type="entry name" value="RibD_C"/>
    <property type="match status" value="1"/>
</dbReference>
<proteinExistence type="predicted"/>
<dbReference type="Proteomes" id="UP000181976">
    <property type="component" value="Unassembled WGS sequence"/>
</dbReference>
<evidence type="ECO:0000259" key="1">
    <source>
        <dbReference type="Pfam" id="PF01872"/>
    </source>
</evidence>